<evidence type="ECO:0000313" key="1">
    <source>
        <dbReference type="EMBL" id="RDX63425.1"/>
    </source>
</evidence>
<sequence>MGLGRMVGQYTAPQAFDRRGGAFLFMSVEESDLEGLPSWIDPEVAGVYSVYTRPNTLVGMTDAIYRHDPWSVEVLPCRADEIVCEWAIETEEPFFYFYETLFSKLGIKLPFTDFERGALWALNIAPT</sequence>
<feature type="non-terminal residue" evidence="1">
    <location>
        <position position="1"/>
    </location>
</feature>
<protein>
    <submittedName>
        <fullName evidence="1">Uncharacterized protein</fullName>
    </submittedName>
</protein>
<reference evidence="1" key="1">
    <citation type="submission" date="2018-05" db="EMBL/GenBank/DDBJ databases">
        <title>Draft genome of Mucuna pruriens seed.</title>
        <authorList>
            <person name="Nnadi N.E."/>
            <person name="Vos R."/>
            <person name="Hasami M.H."/>
            <person name="Devisetty U.K."/>
            <person name="Aguiy J.C."/>
        </authorList>
    </citation>
    <scope>NUCLEOTIDE SEQUENCE [LARGE SCALE GENOMIC DNA]</scope>
    <source>
        <strain evidence="1">JCA_2017</strain>
    </source>
</reference>
<dbReference type="Proteomes" id="UP000257109">
    <property type="component" value="Unassembled WGS sequence"/>
</dbReference>
<dbReference type="EMBL" id="QJKJ01014914">
    <property type="protein sequence ID" value="RDX63425.1"/>
    <property type="molecule type" value="Genomic_DNA"/>
</dbReference>
<name>A0A371EBN0_MUCPR</name>
<accession>A0A371EBN0</accession>
<evidence type="ECO:0000313" key="2">
    <source>
        <dbReference type="Proteomes" id="UP000257109"/>
    </source>
</evidence>
<proteinExistence type="predicted"/>
<dbReference type="AlphaFoldDB" id="A0A371EBN0"/>
<keyword evidence="2" id="KW-1185">Reference proteome</keyword>
<gene>
    <name evidence="1" type="ORF">CR513_58145</name>
</gene>
<organism evidence="1 2">
    <name type="scientific">Mucuna pruriens</name>
    <name type="common">Velvet bean</name>
    <name type="synonym">Dolichos pruriens</name>
    <dbReference type="NCBI Taxonomy" id="157652"/>
    <lineage>
        <taxon>Eukaryota</taxon>
        <taxon>Viridiplantae</taxon>
        <taxon>Streptophyta</taxon>
        <taxon>Embryophyta</taxon>
        <taxon>Tracheophyta</taxon>
        <taxon>Spermatophyta</taxon>
        <taxon>Magnoliopsida</taxon>
        <taxon>eudicotyledons</taxon>
        <taxon>Gunneridae</taxon>
        <taxon>Pentapetalae</taxon>
        <taxon>rosids</taxon>
        <taxon>fabids</taxon>
        <taxon>Fabales</taxon>
        <taxon>Fabaceae</taxon>
        <taxon>Papilionoideae</taxon>
        <taxon>50 kb inversion clade</taxon>
        <taxon>NPAAA clade</taxon>
        <taxon>indigoferoid/millettioid clade</taxon>
        <taxon>Phaseoleae</taxon>
        <taxon>Mucuna</taxon>
    </lineage>
</organism>
<comment type="caution">
    <text evidence="1">The sequence shown here is derived from an EMBL/GenBank/DDBJ whole genome shotgun (WGS) entry which is preliminary data.</text>
</comment>